<feature type="binding site" evidence="14 15">
    <location>
        <position position="110"/>
    </location>
    <ligand>
        <name>a divalent metal cation</name>
        <dbReference type="ChEBI" id="CHEBI:60240"/>
    </ligand>
</feature>
<evidence type="ECO:0000256" key="6">
    <source>
        <dbReference type="ARBA" id="ARBA00012180"/>
    </source>
</evidence>
<keyword evidence="9 14" id="KW-0540">Nuclease</keyword>
<dbReference type="RefSeq" id="WP_007250733.1">
    <property type="nucleotide sequence ID" value="NZ_CP047261.1"/>
</dbReference>
<dbReference type="HAMAP" id="MF_00052_B">
    <property type="entry name" value="RNase_HII_B"/>
    <property type="match status" value="1"/>
</dbReference>
<evidence type="ECO:0000256" key="13">
    <source>
        <dbReference type="ARBA" id="ARBA00023211"/>
    </source>
</evidence>
<dbReference type="PANTHER" id="PTHR10954:SF18">
    <property type="entry name" value="RIBONUCLEASE HII"/>
    <property type="match status" value="1"/>
</dbReference>
<dbReference type="NCBIfam" id="NF000595">
    <property type="entry name" value="PRK00015.1-3"/>
    <property type="match status" value="1"/>
</dbReference>
<dbReference type="InterPro" id="IPR001352">
    <property type="entry name" value="RNase_HII/HIII"/>
</dbReference>
<evidence type="ECO:0000256" key="8">
    <source>
        <dbReference type="ARBA" id="ARBA00022490"/>
    </source>
</evidence>
<keyword evidence="13 14" id="KW-0464">Manganese</keyword>
<keyword evidence="8 14" id="KW-0963">Cytoplasm</keyword>
<evidence type="ECO:0000313" key="18">
    <source>
        <dbReference type="EMBL" id="QHF00461.1"/>
    </source>
</evidence>
<feature type="binding site" evidence="14 15">
    <location>
        <position position="18"/>
    </location>
    <ligand>
        <name>a divalent metal cation</name>
        <dbReference type="ChEBI" id="CHEBI:60240"/>
    </ligand>
</feature>
<name>A0A8T8CA22_PSEYM</name>
<evidence type="ECO:0000256" key="12">
    <source>
        <dbReference type="ARBA" id="ARBA00022801"/>
    </source>
</evidence>
<dbReference type="FunFam" id="3.30.420.10:FF:000006">
    <property type="entry name" value="Ribonuclease HII"/>
    <property type="match status" value="1"/>
</dbReference>
<evidence type="ECO:0000256" key="2">
    <source>
        <dbReference type="ARBA" id="ARBA00001946"/>
    </source>
</evidence>
<proteinExistence type="inferred from homology"/>
<dbReference type="InterPro" id="IPR022898">
    <property type="entry name" value="RNase_HII"/>
</dbReference>
<evidence type="ECO:0000256" key="1">
    <source>
        <dbReference type="ARBA" id="ARBA00000077"/>
    </source>
</evidence>
<dbReference type="AlphaFoldDB" id="A0A8T8CA22"/>
<feature type="binding site" evidence="14 15">
    <location>
        <position position="19"/>
    </location>
    <ligand>
        <name>a divalent metal cation</name>
        <dbReference type="ChEBI" id="CHEBI:60240"/>
    </ligand>
</feature>
<keyword evidence="18" id="KW-0614">Plasmid</keyword>
<dbReference type="InterPro" id="IPR012337">
    <property type="entry name" value="RNaseH-like_sf"/>
</dbReference>
<comment type="cofactor">
    <cofactor evidence="14 15">
        <name>Mn(2+)</name>
        <dbReference type="ChEBI" id="CHEBI:29035"/>
    </cofactor>
    <cofactor evidence="14 15">
        <name>Mg(2+)</name>
        <dbReference type="ChEBI" id="CHEBI:18420"/>
    </cofactor>
    <text evidence="14 15">Manganese or magnesium. Binds 1 divalent metal ion per monomer in the absence of substrate. May bind a second metal ion after substrate binding.</text>
</comment>
<dbReference type="GO" id="GO:0004523">
    <property type="term" value="F:RNA-DNA hybrid ribonuclease activity"/>
    <property type="evidence" value="ECO:0007669"/>
    <property type="project" value="UniProtKB-UniRule"/>
</dbReference>
<dbReference type="EMBL" id="CP047261">
    <property type="protein sequence ID" value="QHF00461.1"/>
    <property type="molecule type" value="Genomic_DNA"/>
</dbReference>
<evidence type="ECO:0000256" key="14">
    <source>
        <dbReference type="HAMAP-Rule" id="MF_00052"/>
    </source>
</evidence>
<evidence type="ECO:0000256" key="9">
    <source>
        <dbReference type="ARBA" id="ARBA00022722"/>
    </source>
</evidence>
<dbReference type="GO" id="GO:0030145">
    <property type="term" value="F:manganese ion binding"/>
    <property type="evidence" value="ECO:0007669"/>
    <property type="project" value="UniProtKB-UniRule"/>
</dbReference>
<dbReference type="Gene3D" id="3.30.420.10">
    <property type="entry name" value="Ribonuclease H-like superfamily/Ribonuclease H"/>
    <property type="match status" value="1"/>
</dbReference>
<evidence type="ECO:0000313" key="19">
    <source>
        <dbReference type="Proteomes" id="UP000003811"/>
    </source>
</evidence>
<comment type="catalytic activity">
    <reaction evidence="1 14 15 16">
        <text>Endonucleolytic cleavage to 5'-phosphomonoester.</text>
        <dbReference type="EC" id="3.1.26.4"/>
    </reaction>
</comment>
<comment type="function">
    <text evidence="3 14 16">Endonuclease that specifically degrades the RNA of RNA-DNA hybrids.</text>
</comment>
<evidence type="ECO:0000259" key="17">
    <source>
        <dbReference type="PROSITE" id="PS51975"/>
    </source>
</evidence>
<comment type="subcellular location">
    <subcellularLocation>
        <location evidence="4 14">Cytoplasm</location>
    </subcellularLocation>
</comment>
<dbReference type="GO" id="GO:0043137">
    <property type="term" value="P:DNA replication, removal of RNA primer"/>
    <property type="evidence" value="ECO:0007669"/>
    <property type="project" value="TreeGrafter"/>
</dbReference>
<dbReference type="GO" id="GO:0005737">
    <property type="term" value="C:cytoplasm"/>
    <property type="evidence" value="ECO:0007669"/>
    <property type="project" value="UniProtKB-SubCell"/>
</dbReference>
<dbReference type="Pfam" id="PF01351">
    <property type="entry name" value="RNase_HII"/>
    <property type="match status" value="1"/>
</dbReference>
<keyword evidence="10 14" id="KW-0479">Metal-binding</keyword>
<keyword evidence="12 14" id="KW-0378">Hydrolase</keyword>
<dbReference type="InterPro" id="IPR024567">
    <property type="entry name" value="RNase_HII/HIII_dom"/>
</dbReference>
<gene>
    <name evidence="14 18" type="primary">rnhB</name>
    <name evidence="18" type="ORF">PMA4326_028505</name>
</gene>
<accession>A0A8T8CA22</accession>
<reference evidence="18 19" key="1">
    <citation type="journal article" date="2011" name="PLoS Pathog.">
        <title>Dynamic evolution of pathogenicity revealed by sequencing and comparative genomics of 19 Pseudomonas syringae isolates.</title>
        <authorList>
            <person name="Baltrus D.A."/>
            <person name="Nishimura M.T."/>
            <person name="Romanchuk A."/>
            <person name="Chang J.H."/>
            <person name="Mukhtar M.S."/>
            <person name="Cherkis K."/>
            <person name="Roach J."/>
            <person name="Grant S.R."/>
            <person name="Jones C.D."/>
            <person name="Dangl J.L."/>
        </authorList>
    </citation>
    <scope>NUCLEOTIDE SEQUENCE [LARGE SCALE GENOMIC DNA]</scope>
    <source>
        <strain evidence="18 19">ES4326</strain>
    </source>
</reference>
<evidence type="ECO:0000256" key="10">
    <source>
        <dbReference type="ARBA" id="ARBA00022723"/>
    </source>
</evidence>
<keyword evidence="11 14" id="KW-0255">Endonuclease</keyword>
<geneLocation type="plasmid" evidence="18 19">
    <name>pPma4326F</name>
</geneLocation>
<evidence type="ECO:0000256" key="4">
    <source>
        <dbReference type="ARBA" id="ARBA00004496"/>
    </source>
</evidence>
<dbReference type="SUPFAM" id="SSF53098">
    <property type="entry name" value="Ribonuclease H-like"/>
    <property type="match status" value="1"/>
</dbReference>
<dbReference type="GO" id="GO:0006298">
    <property type="term" value="P:mismatch repair"/>
    <property type="evidence" value="ECO:0007669"/>
    <property type="project" value="TreeGrafter"/>
</dbReference>
<sequence>MSQLGFEFADSVVVAGVDEVGRGPLCGDVVTAAVILDPSHPIQGLNDSKKLSEKKRDLLYAEICEKAVAWSIGRATVDEIDQLNILQATMLAMQRAVQGLSVTPTLVLVDGNRCPSLPMRAEAIIKGDGLIAEISAASVLAKVVRDREMQSADLLYPGYGIAGHKGYPSPVHLEALSRLGATAIHRKTFGPVRKILESMDLVGGSTVA</sequence>
<dbReference type="NCBIfam" id="NF000596">
    <property type="entry name" value="PRK00015.1-4"/>
    <property type="match status" value="1"/>
</dbReference>
<organism evidence="18 19">
    <name type="scientific">Pseudomonas syringae pv. maculicola str. ES4326</name>
    <dbReference type="NCBI Taxonomy" id="629265"/>
    <lineage>
        <taxon>Bacteria</taxon>
        <taxon>Pseudomonadati</taxon>
        <taxon>Pseudomonadota</taxon>
        <taxon>Gammaproteobacteria</taxon>
        <taxon>Pseudomonadales</taxon>
        <taxon>Pseudomonadaceae</taxon>
        <taxon>Pseudomonas</taxon>
    </lineage>
</organism>
<protein>
    <recommendedName>
        <fullName evidence="7 14">Ribonuclease HII</fullName>
        <shortName evidence="14">RNase HII</shortName>
        <ecNumber evidence="6 14">3.1.26.4</ecNumber>
    </recommendedName>
</protein>
<dbReference type="CDD" id="cd07182">
    <property type="entry name" value="RNase_HII_bacteria_HII_like"/>
    <property type="match status" value="1"/>
</dbReference>
<comment type="similarity">
    <text evidence="5 14 16">Belongs to the RNase HII family.</text>
</comment>
<dbReference type="EC" id="3.1.26.4" evidence="6 14"/>
<evidence type="ECO:0000256" key="15">
    <source>
        <dbReference type="PROSITE-ProRule" id="PRU01319"/>
    </source>
</evidence>
<evidence type="ECO:0000256" key="5">
    <source>
        <dbReference type="ARBA" id="ARBA00007383"/>
    </source>
</evidence>
<comment type="cofactor">
    <cofactor evidence="2">
        <name>Mg(2+)</name>
        <dbReference type="ChEBI" id="CHEBI:18420"/>
    </cofactor>
</comment>
<evidence type="ECO:0000256" key="11">
    <source>
        <dbReference type="ARBA" id="ARBA00022759"/>
    </source>
</evidence>
<dbReference type="GO" id="GO:0003723">
    <property type="term" value="F:RNA binding"/>
    <property type="evidence" value="ECO:0007669"/>
    <property type="project" value="UniProtKB-UniRule"/>
</dbReference>
<dbReference type="PROSITE" id="PS51975">
    <property type="entry name" value="RNASE_H_2"/>
    <property type="match status" value="1"/>
</dbReference>
<evidence type="ECO:0000256" key="7">
    <source>
        <dbReference type="ARBA" id="ARBA00019179"/>
    </source>
</evidence>
<dbReference type="GO" id="GO:0032299">
    <property type="term" value="C:ribonuclease H2 complex"/>
    <property type="evidence" value="ECO:0007669"/>
    <property type="project" value="TreeGrafter"/>
</dbReference>
<evidence type="ECO:0000256" key="3">
    <source>
        <dbReference type="ARBA" id="ARBA00004065"/>
    </source>
</evidence>
<dbReference type="InterPro" id="IPR036397">
    <property type="entry name" value="RNaseH_sf"/>
</dbReference>
<dbReference type="PANTHER" id="PTHR10954">
    <property type="entry name" value="RIBONUCLEASE H2 SUBUNIT A"/>
    <property type="match status" value="1"/>
</dbReference>
<feature type="domain" description="RNase H type-2" evidence="17">
    <location>
        <begin position="12"/>
        <end position="201"/>
    </location>
</feature>
<dbReference type="Proteomes" id="UP000003811">
    <property type="component" value="Plasmid pPma4326F"/>
</dbReference>
<evidence type="ECO:0000256" key="16">
    <source>
        <dbReference type="RuleBase" id="RU003515"/>
    </source>
</evidence>